<dbReference type="CDD" id="cd01854">
    <property type="entry name" value="YjeQ_EngC"/>
    <property type="match status" value="1"/>
</dbReference>
<evidence type="ECO:0000256" key="1">
    <source>
        <dbReference type="ARBA" id="ARBA00022490"/>
    </source>
</evidence>
<evidence type="ECO:0000313" key="17">
    <source>
        <dbReference type="EMBL" id="CAB4682412.1"/>
    </source>
</evidence>
<feature type="domain" description="CP-type G" evidence="12">
    <location>
        <begin position="91"/>
        <end position="252"/>
    </location>
</feature>
<gene>
    <name evidence="13" type="ORF">UFOPK1495_00331</name>
    <name evidence="14" type="ORF">UFOPK1603_00237</name>
    <name evidence="15" type="ORF">UFOPK1711_01159</name>
    <name evidence="16" type="ORF">UFOPK2143_01054</name>
    <name evidence="17" type="ORF">UFOPK2350_01116</name>
</gene>
<evidence type="ECO:0000256" key="10">
    <source>
        <dbReference type="SAM" id="MobiDB-lite"/>
    </source>
</evidence>
<dbReference type="InterPro" id="IPR030378">
    <property type="entry name" value="G_CP_dom"/>
</dbReference>
<dbReference type="PROSITE" id="PS50936">
    <property type="entry name" value="ENGC_GTPASE"/>
    <property type="match status" value="1"/>
</dbReference>
<reference evidence="16" key="1">
    <citation type="submission" date="2020-05" db="EMBL/GenBank/DDBJ databases">
        <authorList>
            <person name="Chiriac C."/>
            <person name="Salcher M."/>
            <person name="Ghai R."/>
            <person name="Kavagutti S V."/>
        </authorList>
    </citation>
    <scope>NUCLEOTIDE SEQUENCE</scope>
</reference>
<keyword evidence="3" id="KW-0479">Metal-binding</keyword>
<keyword evidence="9" id="KW-0342">GTP-binding</keyword>
<evidence type="ECO:0000256" key="9">
    <source>
        <dbReference type="ARBA" id="ARBA00023134"/>
    </source>
</evidence>
<protein>
    <submittedName>
        <fullName evidence="16">Unannotated protein</fullName>
    </submittedName>
</protein>
<evidence type="ECO:0000259" key="12">
    <source>
        <dbReference type="PROSITE" id="PS51721"/>
    </source>
</evidence>
<proteinExistence type="inferred from homology"/>
<dbReference type="EMBL" id="CAEZSU010000023">
    <property type="protein sequence ID" value="CAB4543308.1"/>
    <property type="molecule type" value="Genomic_DNA"/>
</dbReference>
<dbReference type="EMBL" id="CAEZXE010000096">
    <property type="protein sequence ID" value="CAB4682412.1"/>
    <property type="molecule type" value="Genomic_DNA"/>
</dbReference>
<keyword evidence="4" id="KW-0699">rRNA-binding</keyword>
<feature type="domain" description="EngC GTPase" evidence="11">
    <location>
        <begin position="100"/>
        <end position="250"/>
    </location>
</feature>
<name>A0A6J6KGN4_9ZZZZ</name>
<dbReference type="InterPro" id="IPR004881">
    <property type="entry name" value="Ribosome_biogen_GTPase_RsgA"/>
</dbReference>
<evidence type="ECO:0000256" key="8">
    <source>
        <dbReference type="ARBA" id="ARBA00022884"/>
    </source>
</evidence>
<dbReference type="EMBL" id="CAEZTR010000068">
    <property type="protein sequence ID" value="CAB4580620.1"/>
    <property type="molecule type" value="Genomic_DNA"/>
</dbReference>
<keyword evidence="2" id="KW-0690">Ribosome biogenesis</keyword>
<organism evidence="16">
    <name type="scientific">freshwater metagenome</name>
    <dbReference type="NCBI Taxonomy" id="449393"/>
    <lineage>
        <taxon>unclassified sequences</taxon>
        <taxon>metagenomes</taxon>
        <taxon>ecological metagenomes</taxon>
    </lineage>
</organism>
<evidence type="ECO:0000256" key="7">
    <source>
        <dbReference type="ARBA" id="ARBA00022833"/>
    </source>
</evidence>
<dbReference type="AlphaFoldDB" id="A0A6J6KGN4"/>
<evidence type="ECO:0000313" key="14">
    <source>
        <dbReference type="EMBL" id="CAB4556557.1"/>
    </source>
</evidence>
<feature type="region of interest" description="Disordered" evidence="10">
    <location>
        <begin position="310"/>
        <end position="337"/>
    </location>
</feature>
<dbReference type="NCBIfam" id="TIGR00157">
    <property type="entry name" value="ribosome small subunit-dependent GTPase A"/>
    <property type="match status" value="1"/>
</dbReference>
<accession>A0A6J6KGN4</accession>
<dbReference type="PANTHER" id="PTHR32120:SF10">
    <property type="entry name" value="SMALL RIBOSOMAL SUBUNIT BIOGENESIS GTPASE RSGA"/>
    <property type="match status" value="1"/>
</dbReference>
<dbReference type="GO" id="GO:0046872">
    <property type="term" value="F:metal ion binding"/>
    <property type="evidence" value="ECO:0007669"/>
    <property type="project" value="UniProtKB-KW"/>
</dbReference>
<dbReference type="Gene3D" id="3.40.50.300">
    <property type="entry name" value="P-loop containing nucleotide triphosphate hydrolases"/>
    <property type="match status" value="1"/>
</dbReference>
<evidence type="ECO:0000256" key="4">
    <source>
        <dbReference type="ARBA" id="ARBA00022730"/>
    </source>
</evidence>
<evidence type="ECO:0000313" key="15">
    <source>
        <dbReference type="EMBL" id="CAB4580620.1"/>
    </source>
</evidence>
<dbReference type="Pfam" id="PF03193">
    <property type="entry name" value="RsgA_GTPase"/>
    <property type="match status" value="1"/>
</dbReference>
<dbReference type="GO" id="GO:0003924">
    <property type="term" value="F:GTPase activity"/>
    <property type="evidence" value="ECO:0007669"/>
    <property type="project" value="InterPro"/>
</dbReference>
<dbReference type="GO" id="GO:0042254">
    <property type="term" value="P:ribosome biogenesis"/>
    <property type="evidence" value="ECO:0007669"/>
    <property type="project" value="UniProtKB-KW"/>
</dbReference>
<keyword evidence="7" id="KW-0862">Zinc</keyword>
<evidence type="ECO:0000256" key="3">
    <source>
        <dbReference type="ARBA" id="ARBA00022723"/>
    </source>
</evidence>
<dbReference type="GO" id="GO:0005525">
    <property type="term" value="F:GTP binding"/>
    <property type="evidence" value="ECO:0007669"/>
    <property type="project" value="UniProtKB-KW"/>
</dbReference>
<dbReference type="InterPro" id="IPR027417">
    <property type="entry name" value="P-loop_NTPase"/>
</dbReference>
<evidence type="ECO:0000313" key="13">
    <source>
        <dbReference type="EMBL" id="CAB4543308.1"/>
    </source>
</evidence>
<keyword evidence="1" id="KW-0963">Cytoplasm</keyword>
<dbReference type="SUPFAM" id="SSF52540">
    <property type="entry name" value="P-loop containing nucleoside triphosphate hydrolases"/>
    <property type="match status" value="1"/>
</dbReference>
<evidence type="ECO:0000256" key="5">
    <source>
        <dbReference type="ARBA" id="ARBA00022741"/>
    </source>
</evidence>
<evidence type="ECO:0000256" key="6">
    <source>
        <dbReference type="ARBA" id="ARBA00022801"/>
    </source>
</evidence>
<evidence type="ECO:0000256" key="2">
    <source>
        <dbReference type="ARBA" id="ARBA00022517"/>
    </source>
</evidence>
<dbReference type="EMBL" id="CAEZVV010000063">
    <property type="protein sequence ID" value="CAB4646979.1"/>
    <property type="molecule type" value="Genomic_DNA"/>
</dbReference>
<dbReference type="PROSITE" id="PS51721">
    <property type="entry name" value="G_CP"/>
    <property type="match status" value="1"/>
</dbReference>
<dbReference type="EMBL" id="CAEZTG010000012">
    <property type="protein sequence ID" value="CAB4556557.1"/>
    <property type="molecule type" value="Genomic_DNA"/>
</dbReference>
<dbReference type="InterPro" id="IPR010914">
    <property type="entry name" value="RsgA_GTPase_dom"/>
</dbReference>
<sequence length="337" mass="35814">MSESLESLVPLGWDPAWANTLATTVHGAEPGRVLQHHGVALVLALADRTETVMLTLRLEPQPTVGDWIALKNGEAVAVLPRRSLLRRRNAHGEGEQQLAANIDKVLLVCGLDRPVKDGRIQRGTAISRDAGAEPVVVLTKASRETDVEVDPQRAADEVRAAHPGIDVIVTSVKEGIGINELRSIIGNDTVTLLGESGAGKSSIVNALIGDDVVETGDVRESDSKGRHTTTTRELHLLPGGGVLIDTPGIRAVGLVADNDGVAETFADVDDVASTCRFADCQHEGQPGCAVATALADGTLNAQRVEAWRRLEAETDATEPVTPRSSAPPRRSRRPDER</sequence>
<dbReference type="GO" id="GO:0019843">
    <property type="term" value="F:rRNA binding"/>
    <property type="evidence" value="ECO:0007669"/>
    <property type="project" value="UniProtKB-KW"/>
</dbReference>
<keyword evidence="5" id="KW-0547">Nucleotide-binding</keyword>
<evidence type="ECO:0000313" key="16">
    <source>
        <dbReference type="EMBL" id="CAB4646979.1"/>
    </source>
</evidence>
<dbReference type="HAMAP" id="MF_01820">
    <property type="entry name" value="GTPase_RsgA"/>
    <property type="match status" value="1"/>
</dbReference>
<dbReference type="PANTHER" id="PTHR32120">
    <property type="entry name" value="SMALL RIBOSOMAL SUBUNIT BIOGENESIS GTPASE RSGA"/>
    <property type="match status" value="1"/>
</dbReference>
<keyword evidence="8" id="KW-0694">RNA-binding</keyword>
<dbReference type="Gene3D" id="1.10.40.50">
    <property type="entry name" value="Probable gtpase engc, domain 3"/>
    <property type="match status" value="1"/>
</dbReference>
<keyword evidence="6" id="KW-0378">Hydrolase</keyword>
<evidence type="ECO:0000259" key="11">
    <source>
        <dbReference type="PROSITE" id="PS50936"/>
    </source>
</evidence>